<dbReference type="GO" id="GO:0008017">
    <property type="term" value="F:microtubule binding"/>
    <property type="evidence" value="ECO:0007669"/>
    <property type="project" value="InterPro"/>
</dbReference>
<dbReference type="InterPro" id="IPR001752">
    <property type="entry name" value="Kinesin_motor_dom"/>
</dbReference>
<feature type="coiled-coil region" evidence="7">
    <location>
        <begin position="2512"/>
        <end position="2609"/>
    </location>
</feature>
<name>A0A9N8W5J7_9GLOM</name>
<dbReference type="InterPro" id="IPR027640">
    <property type="entry name" value="Kinesin-like_fam"/>
</dbReference>
<evidence type="ECO:0000256" key="4">
    <source>
        <dbReference type="ARBA" id="ARBA00022840"/>
    </source>
</evidence>
<dbReference type="InterPro" id="IPR036961">
    <property type="entry name" value="Kinesin_motor_dom_sf"/>
</dbReference>
<feature type="coiled-coil region" evidence="7">
    <location>
        <begin position="1006"/>
        <end position="1189"/>
    </location>
</feature>
<evidence type="ECO:0000256" key="5">
    <source>
        <dbReference type="ARBA" id="ARBA00023054"/>
    </source>
</evidence>
<dbReference type="GO" id="GO:0005875">
    <property type="term" value="C:microtubule associated complex"/>
    <property type="evidence" value="ECO:0007669"/>
    <property type="project" value="TreeGrafter"/>
</dbReference>
<feature type="coiled-coil region" evidence="7">
    <location>
        <begin position="637"/>
        <end position="762"/>
    </location>
</feature>
<keyword evidence="3 6" id="KW-0547">Nucleotide-binding</keyword>
<feature type="coiled-coil region" evidence="7">
    <location>
        <begin position="553"/>
        <end position="611"/>
    </location>
</feature>
<dbReference type="GO" id="GO:0003777">
    <property type="term" value="F:microtubule motor activity"/>
    <property type="evidence" value="ECO:0007669"/>
    <property type="project" value="InterPro"/>
</dbReference>
<comment type="subcellular location">
    <subcellularLocation>
        <location evidence="1">Cytoplasm</location>
    </subcellularLocation>
</comment>
<feature type="compositionally biased region" description="Low complexity" evidence="8">
    <location>
        <begin position="425"/>
        <end position="437"/>
    </location>
</feature>
<keyword evidence="2" id="KW-0963">Cytoplasm</keyword>
<dbReference type="PANTHER" id="PTHR47969">
    <property type="entry name" value="CHROMOSOME-ASSOCIATED KINESIN KIF4A-RELATED"/>
    <property type="match status" value="1"/>
</dbReference>
<feature type="region of interest" description="Disordered" evidence="8">
    <location>
        <begin position="883"/>
        <end position="914"/>
    </location>
</feature>
<keyword evidence="6" id="KW-0505">Motor protein</keyword>
<sequence>MATGGGSEKTSVQVAIRIRPITNEDTANLPTRFQRQILSTSPPNQVIVQADKKQAFNFDYVFGPEATQHDVYDKAIVKLVENFLEGYNVTILAYGQTSSGKTHTMGTADNTSIPPEAKGIIPRAMQTLFTSMNAPHYKSRKFSLKVSFIEIYNEDLIDLLGESYGDSRPQVTIREDTKGNILWSGLQEMRVNSVNEVMGHLTRGSANRQVGATDMNAASSRSHAIFSVTMIQQKFVGSSTTQAPARPGTPSKMLEPKFGIRSQSSTNNLRMSRRLDEGEFVSVTSKFHFVDLAGSERLKRTSAVGERAKEGISINSGLLALGNVISALGDPTKAKHTTHIPYRDSKLTRLLQDSLGGNAQTLMIACVSPAEYNLNETVNTLKYANRARNIKNSATVNQEEVGWHDLEHLQNLVLKLRTEIRNLKSSNSSNSTSNSSSGRNTPSLLTPPSNDTPPHSRLARPKSPQVNHSTNDHKDVEVLEDQLRQIQQSYAELTQKHAKTSAKLAAHQDNFDYGGVAKSNEIDKKVPVNLEVEKDNFLEHASASFEEAVEPVIEEYEKSISSLESQLALARAALNHTETMMDDQEARLEHAEQLNEQNKNLIFDLRNKIAQLCEREETAEHYIKDLESKLEIHSVEQNKDQDLINELKSEISQLKSNGSNSEGYIQNLESRLALSEEQTVKFNQTVERLEKRLQQRELAYSELESKIRLSNIDDEKKMLLGAIDERDRRIIQLEQKVNDLLIELEKLRQRSQEQELNNLHQRSTSIASLTSEDEKSIIYSPIANGLSLKDEQDRLLVVDLEAKLSKLQQTHEQTVVEFTEIKAKYQTCLNEISELQAQLNEARMMYDFRCTTPSTPLTPMSPQSDFGPPNPLRMSLPPPLRIEASGKSPYDEGLTAAERRELHRKSKSLSGDIRGSEKRDLAHLAIVQRLQMELKQLESLHEDKATGLDAFKDEFARLEMSHRATLEIVEELREEIKRRDALAQLEVMSVMATEVSDRSNSTSATELDELEIVSRLREEVENLKEQQSQAIEKISELEKENNNKGEEILRIESKIQSLRDQMLQAINEKNITSDLALNSNAIEENITQLQMKIKELEAQLVEVQENQRFEKITETVSKLEGKNDELSEQVKNEMKTLRMRVEILQVEIEAKSHTIAALVLPNEDRLCTIKRLESELQEVKQAYRLAIEGKNDKSISVSETAVVDNASDSVNSSDKLEQNVDENVNALEERVKDLELKLSKVKEINHLSTSRSSALHIVDPTQKSVEALQAKLIILQEELVNKSDNIENLKSEKDLVIALQSHLETLKSDLKRKYDLIEILKRDLVDKGVLQQKLREKEAEALMLKAQLSEVKNREEDMQKQMLQVQIQLQKVESSKGADQILQSEIENVKKELREVKERETSTLERLRTLNAEESKLKQELQRFKIVEIAQRERINVLETQLSEHGGIFDEDIIKLKTELTLAKESEAEYKLKIATLEIKLDRSEHDFAALRNKIDLLKSKTIGQSTQIQNHEHQLNEVRSIATLIDSQQVNLFNKEIETLRQQDAMQRKKIDTLENRLKQLQQDTTVSALKIEINELKNAESNLQHTVKELESKLETAQKESAESQVLKNEIILLKKSESEQNISIEQLQSQIKVIAGEKDGLIRELESLRKEYNTQKEFIISLEKELNDVREELSKAKEADLASSIELDNLSKLLADKERQRDEELKKIKTLENQIQAFKDVESVVDKDASSLKDALTNAKYEIGTQNGLIKEYEDKIKNLEKERDQHAKRVNELTTTLESKEFEQKKVVATLKSSISNLESQLVETKSSSQFDQNTITSLGNKLASVGTLFGEAKASEERHIKRARELDEKLREANTTLSIKERMLTTKDAFISELEVTLHKTREDLENAKISASSEARHVKELHAQLYELETKLLERPSSSELEAAKKTAAKQSELVKELEMKLASLERTSPTDVTTSIGAIALMSAQLEEAKHAEIIQLDALKDKQDNLKRLQEKMDKINSELEIVKKSEAKHVELIKTLETQLKAAEGNHSSESSRLEDANAEIETLKSRCKKLQNDLDDTQKATMIKSYSDADNSEIVKELTNQLNEAHNEAKIYRDRVEELEKITKQLETDKQNQINTSVDLKQQIENLRHDLDSMTEGCTETATTYEDVVEISKEQKIRIAELEKELEETQKQKRTLSSYKSNESLTDSFDTYEISSDPKLSKLAAANENLRQINDNLHAKVTAAEDHVVSLKHNIRNLEKELGRMNNALNGATVEELKGKITELEAEKEGLEQANNSFGENRKKLDQKIESLMKQLNLAGRGGNKTAAQLVELNNKLIALEHEYANLKQQTLIDAQEMEDEITRLLNINEQLEKEINELGSQIPKRNSGASFDSKNLTPVAPKLNVVNDSVKSKLQRQESTISQQNNLIKVLQDKISELERKIETETIRRRPSFGAVSITDHDGPSGPTGVRLSTLSIIVDPRNDFIDGSNPPTGDLAMEIQKLHRKIAKIEGENIQNKRLVETLENSLDENETNLRVAKQQLHVLQKEKAELVEQIKILRSKLDETTEQFEHARSSVYEEKKVIENVLEEERKAKENAEKARRQLESRMEELMAKKSKFMCF</sequence>
<comment type="similarity">
    <text evidence="6">Belongs to the TRAFAC class myosin-kinesin ATPase superfamily. Kinesin family.</text>
</comment>
<evidence type="ECO:0000256" key="1">
    <source>
        <dbReference type="ARBA" id="ARBA00004496"/>
    </source>
</evidence>
<evidence type="ECO:0000256" key="3">
    <source>
        <dbReference type="ARBA" id="ARBA00022741"/>
    </source>
</evidence>
<dbReference type="Proteomes" id="UP000789570">
    <property type="component" value="Unassembled WGS sequence"/>
</dbReference>
<dbReference type="SMART" id="SM00129">
    <property type="entry name" value="KISc"/>
    <property type="match status" value="1"/>
</dbReference>
<feature type="coiled-coil region" evidence="7">
    <location>
        <begin position="2405"/>
        <end position="2439"/>
    </location>
</feature>
<gene>
    <name evidence="10" type="ORF">FCALED_LOCUS2313</name>
</gene>
<feature type="coiled-coil region" evidence="7">
    <location>
        <begin position="1217"/>
        <end position="1427"/>
    </location>
</feature>
<evidence type="ECO:0000256" key="6">
    <source>
        <dbReference type="PROSITE-ProRule" id="PRU00283"/>
    </source>
</evidence>
<dbReference type="Gene3D" id="3.40.850.10">
    <property type="entry name" value="Kinesin motor domain"/>
    <property type="match status" value="1"/>
</dbReference>
<feature type="region of interest" description="Disordered" evidence="8">
    <location>
        <begin position="424"/>
        <end position="474"/>
    </location>
</feature>
<dbReference type="SUPFAM" id="SSF52540">
    <property type="entry name" value="P-loop containing nucleoside triphosphate hydrolases"/>
    <property type="match status" value="1"/>
</dbReference>
<proteinExistence type="inferred from homology"/>
<accession>A0A9N8W5J7</accession>
<dbReference type="CDD" id="cd01372">
    <property type="entry name" value="KISc_KIF4"/>
    <property type="match status" value="1"/>
</dbReference>
<dbReference type="GO" id="GO:0051231">
    <property type="term" value="P:spindle elongation"/>
    <property type="evidence" value="ECO:0007669"/>
    <property type="project" value="TreeGrafter"/>
</dbReference>
<feature type="coiled-coil region" evidence="7">
    <location>
        <begin position="1538"/>
        <end position="1780"/>
    </location>
</feature>
<evidence type="ECO:0000259" key="9">
    <source>
        <dbReference type="PROSITE" id="PS50067"/>
    </source>
</evidence>
<protein>
    <submittedName>
        <fullName evidence="10">3800_t:CDS:1</fullName>
    </submittedName>
</protein>
<evidence type="ECO:0000256" key="8">
    <source>
        <dbReference type="SAM" id="MobiDB-lite"/>
    </source>
</evidence>
<dbReference type="GO" id="GO:0005524">
    <property type="term" value="F:ATP binding"/>
    <property type="evidence" value="ECO:0007669"/>
    <property type="project" value="UniProtKB-UniRule"/>
</dbReference>
<keyword evidence="4 6" id="KW-0067">ATP-binding</keyword>
<dbReference type="PROSITE" id="PS00411">
    <property type="entry name" value="KINESIN_MOTOR_1"/>
    <property type="match status" value="1"/>
</dbReference>
<dbReference type="PRINTS" id="PR00380">
    <property type="entry name" value="KINESINHEAVY"/>
</dbReference>
<feature type="binding site" evidence="6">
    <location>
        <begin position="95"/>
        <end position="102"/>
    </location>
    <ligand>
        <name>ATP</name>
        <dbReference type="ChEBI" id="CHEBI:30616"/>
    </ligand>
</feature>
<feature type="compositionally biased region" description="Polar residues" evidence="8">
    <location>
        <begin position="438"/>
        <end position="453"/>
    </location>
</feature>
<dbReference type="PROSITE" id="PS50067">
    <property type="entry name" value="KINESIN_MOTOR_2"/>
    <property type="match status" value="1"/>
</dbReference>
<dbReference type="EMBL" id="CAJVPQ010000342">
    <property type="protein sequence ID" value="CAG8472889.1"/>
    <property type="molecule type" value="Genomic_DNA"/>
</dbReference>
<feature type="coiled-coil region" evidence="7">
    <location>
        <begin position="1987"/>
        <end position="2372"/>
    </location>
</feature>
<feature type="coiled-coil region" evidence="7">
    <location>
        <begin position="797"/>
        <end position="845"/>
    </location>
</feature>
<dbReference type="GO" id="GO:0007018">
    <property type="term" value="P:microtubule-based movement"/>
    <property type="evidence" value="ECO:0007669"/>
    <property type="project" value="InterPro"/>
</dbReference>
<dbReference type="InterPro" id="IPR027417">
    <property type="entry name" value="P-loop_NTPase"/>
</dbReference>
<dbReference type="PANTHER" id="PTHR47969:SF15">
    <property type="entry name" value="CHROMOSOME-ASSOCIATED KINESIN KIF4A-RELATED"/>
    <property type="match status" value="1"/>
</dbReference>
<feature type="coiled-coil region" evidence="7">
    <location>
        <begin position="476"/>
        <end position="510"/>
    </location>
</feature>
<dbReference type="GO" id="GO:0005737">
    <property type="term" value="C:cytoplasm"/>
    <property type="evidence" value="ECO:0007669"/>
    <property type="project" value="UniProtKB-SubCell"/>
</dbReference>
<feature type="coiled-coil region" evidence="7">
    <location>
        <begin position="1927"/>
        <end position="1954"/>
    </location>
</feature>
<reference evidence="10" key="1">
    <citation type="submission" date="2021-06" db="EMBL/GenBank/DDBJ databases">
        <authorList>
            <person name="Kallberg Y."/>
            <person name="Tangrot J."/>
            <person name="Rosling A."/>
        </authorList>
    </citation>
    <scope>NUCLEOTIDE SEQUENCE</scope>
    <source>
        <strain evidence="10">UK204</strain>
    </source>
</reference>
<evidence type="ECO:0000313" key="11">
    <source>
        <dbReference type="Proteomes" id="UP000789570"/>
    </source>
</evidence>
<feature type="coiled-coil region" evidence="7">
    <location>
        <begin position="1841"/>
        <end position="1896"/>
    </location>
</feature>
<dbReference type="Pfam" id="PF00225">
    <property type="entry name" value="Kinesin"/>
    <property type="match status" value="1"/>
</dbReference>
<dbReference type="OrthoDB" id="3176171at2759"/>
<evidence type="ECO:0000256" key="2">
    <source>
        <dbReference type="ARBA" id="ARBA00022490"/>
    </source>
</evidence>
<keyword evidence="11" id="KW-1185">Reference proteome</keyword>
<keyword evidence="5 7" id="KW-0175">Coiled coil</keyword>
<dbReference type="InterPro" id="IPR019821">
    <property type="entry name" value="Kinesin_motor_CS"/>
</dbReference>
<evidence type="ECO:0000256" key="7">
    <source>
        <dbReference type="SAM" id="Coils"/>
    </source>
</evidence>
<dbReference type="GO" id="GO:0007052">
    <property type="term" value="P:mitotic spindle organization"/>
    <property type="evidence" value="ECO:0007669"/>
    <property type="project" value="TreeGrafter"/>
</dbReference>
<organism evidence="10 11">
    <name type="scientific">Funneliformis caledonium</name>
    <dbReference type="NCBI Taxonomy" id="1117310"/>
    <lineage>
        <taxon>Eukaryota</taxon>
        <taxon>Fungi</taxon>
        <taxon>Fungi incertae sedis</taxon>
        <taxon>Mucoromycota</taxon>
        <taxon>Glomeromycotina</taxon>
        <taxon>Glomeromycetes</taxon>
        <taxon>Glomerales</taxon>
        <taxon>Glomeraceae</taxon>
        <taxon>Funneliformis</taxon>
    </lineage>
</organism>
<feature type="coiled-coil region" evidence="7">
    <location>
        <begin position="1474"/>
        <end position="1501"/>
    </location>
</feature>
<evidence type="ECO:0000313" key="10">
    <source>
        <dbReference type="EMBL" id="CAG8472889.1"/>
    </source>
</evidence>
<feature type="domain" description="Kinesin motor" evidence="9">
    <location>
        <begin position="11"/>
        <end position="390"/>
    </location>
</feature>
<comment type="caution">
    <text evidence="10">The sequence shown here is derived from an EMBL/GenBank/DDBJ whole genome shotgun (WGS) entry which is preliminary data.</text>
</comment>